<protein>
    <submittedName>
        <fullName evidence="3">Thioesterase</fullName>
    </submittedName>
</protein>
<dbReference type="Gene3D" id="3.40.50.1820">
    <property type="entry name" value="alpha/beta hydrolase"/>
    <property type="match status" value="1"/>
</dbReference>
<dbReference type="Proteomes" id="UP000886188">
    <property type="component" value="Unassembled WGS sequence"/>
</dbReference>
<evidence type="ECO:0000259" key="2">
    <source>
        <dbReference type="Pfam" id="PF00975"/>
    </source>
</evidence>
<reference evidence="3" key="1">
    <citation type="journal article" date="2020" name="mSystems">
        <title>Genome- and Community-Level Interaction Insights into Carbon Utilization and Element Cycling Functions of Hydrothermarchaeota in Hydrothermal Sediment.</title>
        <authorList>
            <person name="Zhou Z."/>
            <person name="Liu Y."/>
            <person name="Xu W."/>
            <person name="Pan J."/>
            <person name="Luo Z.H."/>
            <person name="Li M."/>
        </authorList>
    </citation>
    <scope>NUCLEOTIDE SEQUENCE [LARGE SCALE GENOMIC DNA]</scope>
    <source>
        <strain evidence="3">HyVt-346</strain>
    </source>
</reference>
<dbReference type="Pfam" id="PF00975">
    <property type="entry name" value="Thioesterase"/>
    <property type="match status" value="1"/>
</dbReference>
<dbReference type="InterPro" id="IPR001031">
    <property type="entry name" value="Thioesterase"/>
</dbReference>
<dbReference type="AlphaFoldDB" id="A0A7V1GG73"/>
<name>A0A7V1GG73_9GAMM</name>
<dbReference type="PANTHER" id="PTHR11487">
    <property type="entry name" value="THIOESTERASE"/>
    <property type="match status" value="1"/>
</dbReference>
<dbReference type="EMBL" id="DRGM01000191">
    <property type="protein sequence ID" value="HEA18620.1"/>
    <property type="molecule type" value="Genomic_DNA"/>
</dbReference>
<dbReference type="PANTHER" id="PTHR11487:SF0">
    <property type="entry name" value="S-ACYL FATTY ACID SYNTHASE THIOESTERASE, MEDIUM CHAIN"/>
    <property type="match status" value="1"/>
</dbReference>
<organism evidence="3">
    <name type="scientific">Pseudoalteromonas prydzensis</name>
    <dbReference type="NCBI Taxonomy" id="182141"/>
    <lineage>
        <taxon>Bacteria</taxon>
        <taxon>Pseudomonadati</taxon>
        <taxon>Pseudomonadota</taxon>
        <taxon>Gammaproteobacteria</taxon>
        <taxon>Alteromonadales</taxon>
        <taxon>Pseudoalteromonadaceae</taxon>
        <taxon>Pseudoalteromonas</taxon>
    </lineage>
</organism>
<comment type="similarity">
    <text evidence="1">Belongs to the thioesterase family.</text>
</comment>
<sequence length="246" mass="27669">MTNKLFFIPEKKPNARVRLFCFPYAGGSPSLFLPWTKLINSDIELVLIQLPGRGSRMGEPAADNMLDVINELLSHSEFITSKPYAFFGHSLGSRVAYELTSNFQRSGKPMPIKLFASASRAPHTKNNKASIYDLPYNEFIAELKSLNGTPTEVLENEELMALLAPLLRADFKIADTYYAEVIPLSSPIRVLNGKHDQISAQQLNAWQDLSQHPVDVSEFDGGHFFIHQYSAKMVKLINQDLLQQLN</sequence>
<evidence type="ECO:0000313" key="3">
    <source>
        <dbReference type="EMBL" id="HEA18620.1"/>
    </source>
</evidence>
<dbReference type="GO" id="GO:0008610">
    <property type="term" value="P:lipid biosynthetic process"/>
    <property type="evidence" value="ECO:0007669"/>
    <property type="project" value="TreeGrafter"/>
</dbReference>
<dbReference type="InterPro" id="IPR012223">
    <property type="entry name" value="TEII"/>
</dbReference>
<dbReference type="RefSeq" id="WP_304184908.1">
    <property type="nucleotide sequence ID" value="NZ_DRGM01000191.1"/>
</dbReference>
<accession>A0A7V1GG73</accession>
<comment type="caution">
    <text evidence="3">The sequence shown here is derived from an EMBL/GenBank/DDBJ whole genome shotgun (WGS) entry which is preliminary data.</text>
</comment>
<dbReference type="SUPFAM" id="SSF53474">
    <property type="entry name" value="alpha/beta-Hydrolases"/>
    <property type="match status" value="1"/>
</dbReference>
<dbReference type="InterPro" id="IPR029058">
    <property type="entry name" value="AB_hydrolase_fold"/>
</dbReference>
<proteinExistence type="inferred from homology"/>
<gene>
    <name evidence="3" type="ORF">ENH88_19670</name>
</gene>
<feature type="domain" description="Thioesterase" evidence="2">
    <location>
        <begin position="18"/>
        <end position="234"/>
    </location>
</feature>
<evidence type="ECO:0000256" key="1">
    <source>
        <dbReference type="ARBA" id="ARBA00007169"/>
    </source>
</evidence>